<name>A0A1I2IDI9_9BACT</name>
<dbReference type="Proteomes" id="UP000199400">
    <property type="component" value="Unassembled WGS sequence"/>
</dbReference>
<keyword evidence="2" id="KW-1185">Reference proteome</keyword>
<dbReference type="RefSeq" id="WP_170135497.1">
    <property type="nucleotide sequence ID" value="NZ_FOMX01000061.1"/>
</dbReference>
<reference evidence="2" key="1">
    <citation type="submission" date="2016-10" db="EMBL/GenBank/DDBJ databases">
        <authorList>
            <person name="Varghese N."/>
            <person name="Submissions S."/>
        </authorList>
    </citation>
    <scope>NUCLEOTIDE SEQUENCE [LARGE SCALE GENOMIC DNA]</scope>
    <source>
        <strain evidence="2">ATCC 25963</strain>
    </source>
</reference>
<evidence type="ECO:0000313" key="2">
    <source>
        <dbReference type="Proteomes" id="UP000199400"/>
    </source>
</evidence>
<dbReference type="EMBL" id="FOMX01000061">
    <property type="protein sequence ID" value="SFF39718.1"/>
    <property type="molecule type" value="Genomic_DNA"/>
</dbReference>
<proteinExistence type="predicted"/>
<dbReference type="PROSITE" id="PS51257">
    <property type="entry name" value="PROKAR_LIPOPROTEIN"/>
    <property type="match status" value="1"/>
</dbReference>
<organism evidence="1 2">
    <name type="scientific">Nannocystis exedens</name>
    <dbReference type="NCBI Taxonomy" id="54"/>
    <lineage>
        <taxon>Bacteria</taxon>
        <taxon>Pseudomonadati</taxon>
        <taxon>Myxococcota</taxon>
        <taxon>Polyangia</taxon>
        <taxon>Nannocystales</taxon>
        <taxon>Nannocystaceae</taxon>
        <taxon>Nannocystis</taxon>
    </lineage>
</organism>
<evidence type="ECO:0000313" key="1">
    <source>
        <dbReference type="EMBL" id="SFF39718.1"/>
    </source>
</evidence>
<gene>
    <name evidence="1" type="ORF">SAMN02745121_08593</name>
</gene>
<protein>
    <submittedName>
        <fullName evidence="1">Uncharacterized protein</fullName>
    </submittedName>
</protein>
<accession>A0A1I2IDI9</accession>
<dbReference type="AlphaFoldDB" id="A0A1I2IDI9"/>
<sequence length="56" mass="5609">MHGRGRLGAGLACELEFCVEGCVLGSLGCGCTEGGSCDDGLAWGDDNLCVEGVSKT</sequence>